<dbReference type="Pfam" id="PF00497">
    <property type="entry name" value="SBP_bac_3"/>
    <property type="match status" value="1"/>
</dbReference>
<dbReference type="CDD" id="cd01004">
    <property type="entry name" value="PBP2_MidA_like"/>
    <property type="match status" value="1"/>
</dbReference>
<evidence type="ECO:0000256" key="2">
    <source>
        <dbReference type="ARBA" id="ARBA00010333"/>
    </source>
</evidence>
<feature type="domain" description="Solute-binding protein family 3/N-terminal" evidence="5">
    <location>
        <begin position="67"/>
        <end position="298"/>
    </location>
</feature>
<dbReference type="Gene3D" id="3.40.190.10">
    <property type="entry name" value="Periplasmic binding protein-like II"/>
    <property type="match status" value="2"/>
</dbReference>
<evidence type="ECO:0000313" key="7">
    <source>
        <dbReference type="Proteomes" id="UP001235094"/>
    </source>
</evidence>
<keyword evidence="3" id="KW-0732">Signal</keyword>
<dbReference type="InterPro" id="IPR001638">
    <property type="entry name" value="Solute-binding_3/MltF_N"/>
</dbReference>
<sequence>MALNLIRHFGGSRDIGAAPLRSALLGALGLAVAITGMVAGLPQQAKAAAPAACAALQAKYPSLKGKTLVNAINPHTPGYETIDPKDPSKYIGFDIDLGEAIGDCLGFKITYTPVTFASLLTTLQAGQADIVISDIYATKDRAKAADFITYLKVFDGVLVAKGNPKGITGIDLSLCGTVAAENTGYVEVPLIQALEAECKKAGKPAPEILLFDNNANCIQAILAGRADTYINDVNTVDGAVKAYPDKLAKATAVTLPYSVGIAVPRNKVEFRDAVMAALTEIQKAGLQAELMKKWNLPAEQLEAPTLVLAD</sequence>
<dbReference type="PANTHER" id="PTHR35936">
    <property type="entry name" value="MEMBRANE-BOUND LYTIC MUREIN TRANSGLYCOSYLASE F"/>
    <property type="match status" value="1"/>
</dbReference>
<gene>
    <name evidence="6" type="ORF">QOZ99_001582</name>
</gene>
<dbReference type="PANTHER" id="PTHR35936:SF17">
    <property type="entry name" value="ARGININE-BINDING EXTRACELLULAR PROTEIN ARTP"/>
    <property type="match status" value="1"/>
</dbReference>
<name>A0ABU0LPR0_9HYPH</name>
<evidence type="ECO:0000256" key="3">
    <source>
        <dbReference type="ARBA" id="ARBA00022729"/>
    </source>
</evidence>
<protein>
    <submittedName>
        <fullName evidence="6">Polar amino acid transport system substrate-binding protein</fullName>
    </submittedName>
</protein>
<dbReference type="SMART" id="SM00062">
    <property type="entry name" value="PBPb"/>
    <property type="match status" value="1"/>
</dbReference>
<organism evidence="6 7">
    <name type="scientific">Ancylobacter amanitiformis</name>
    <dbReference type="NCBI Taxonomy" id="217069"/>
    <lineage>
        <taxon>Bacteria</taxon>
        <taxon>Pseudomonadati</taxon>
        <taxon>Pseudomonadota</taxon>
        <taxon>Alphaproteobacteria</taxon>
        <taxon>Hyphomicrobiales</taxon>
        <taxon>Xanthobacteraceae</taxon>
        <taxon>Ancylobacter</taxon>
    </lineage>
</organism>
<keyword evidence="7" id="KW-1185">Reference proteome</keyword>
<comment type="subcellular location">
    <subcellularLocation>
        <location evidence="1">Cell envelope</location>
    </subcellularLocation>
</comment>
<proteinExistence type="inferred from homology"/>
<dbReference type="PROSITE" id="PS01039">
    <property type="entry name" value="SBP_BACTERIAL_3"/>
    <property type="match status" value="1"/>
</dbReference>
<evidence type="ECO:0000259" key="5">
    <source>
        <dbReference type="SMART" id="SM00062"/>
    </source>
</evidence>
<evidence type="ECO:0000313" key="6">
    <source>
        <dbReference type="EMBL" id="MDQ0510694.1"/>
    </source>
</evidence>
<evidence type="ECO:0000256" key="1">
    <source>
        <dbReference type="ARBA" id="ARBA00004196"/>
    </source>
</evidence>
<dbReference type="Proteomes" id="UP001235094">
    <property type="component" value="Unassembled WGS sequence"/>
</dbReference>
<dbReference type="SUPFAM" id="SSF53850">
    <property type="entry name" value="Periplasmic binding protein-like II"/>
    <property type="match status" value="1"/>
</dbReference>
<comment type="similarity">
    <text evidence="2 4">Belongs to the bacterial solute-binding protein 3 family.</text>
</comment>
<dbReference type="EMBL" id="JAUSVR010000004">
    <property type="protein sequence ID" value="MDQ0510694.1"/>
    <property type="molecule type" value="Genomic_DNA"/>
</dbReference>
<comment type="caution">
    <text evidence="6">The sequence shown here is derived from an EMBL/GenBank/DDBJ whole genome shotgun (WGS) entry which is preliminary data.</text>
</comment>
<reference evidence="6 7" key="1">
    <citation type="submission" date="2023-07" db="EMBL/GenBank/DDBJ databases">
        <title>Genomic Encyclopedia of Type Strains, Phase IV (KMG-IV): sequencing the most valuable type-strain genomes for metagenomic binning, comparative biology and taxonomic classification.</title>
        <authorList>
            <person name="Goeker M."/>
        </authorList>
    </citation>
    <scope>NUCLEOTIDE SEQUENCE [LARGE SCALE GENOMIC DNA]</scope>
    <source>
        <strain evidence="6 7">DSM 15561</strain>
    </source>
</reference>
<evidence type="ECO:0000256" key="4">
    <source>
        <dbReference type="RuleBase" id="RU003744"/>
    </source>
</evidence>
<dbReference type="InterPro" id="IPR018313">
    <property type="entry name" value="SBP_3_CS"/>
</dbReference>
<accession>A0ABU0LPR0</accession>